<dbReference type="Gene3D" id="3.90.1200.10">
    <property type="match status" value="1"/>
</dbReference>
<keyword evidence="6 9" id="KW-0418">Kinase</keyword>
<name>A0A930UEX7_9GAMM</name>
<reference evidence="9" key="1">
    <citation type="submission" date="2020-10" db="EMBL/GenBank/DDBJ databases">
        <title>An improved Amphimedon queenslandica hologenome assembly reveals how three proteobacterial symbionts can extend the metabolic phenotypic of their marine sponge host.</title>
        <authorList>
            <person name="Degnan B."/>
            <person name="Degnan S."/>
            <person name="Xiang X."/>
        </authorList>
    </citation>
    <scope>NUCLEOTIDE SEQUENCE</scope>
    <source>
        <strain evidence="9">AqS2</strain>
    </source>
</reference>
<dbReference type="GO" id="GO:0005524">
    <property type="term" value="F:ATP binding"/>
    <property type="evidence" value="ECO:0007669"/>
    <property type="project" value="UniProtKB-KW"/>
</dbReference>
<dbReference type="PANTHER" id="PTHR34273">
    <property type="entry name" value="METHYLTHIORIBOSE KINASE"/>
    <property type="match status" value="1"/>
</dbReference>
<evidence type="ECO:0000313" key="9">
    <source>
        <dbReference type="EMBL" id="MBF2735329.1"/>
    </source>
</evidence>
<accession>A0A930UEX7</accession>
<evidence type="ECO:0000256" key="1">
    <source>
        <dbReference type="ARBA" id="ARBA00010165"/>
    </source>
</evidence>
<evidence type="ECO:0000256" key="7">
    <source>
        <dbReference type="ARBA" id="ARBA00022840"/>
    </source>
</evidence>
<dbReference type="InterPro" id="IPR011009">
    <property type="entry name" value="Kinase-like_dom_sf"/>
</dbReference>
<keyword evidence="4 9" id="KW-0808">Transferase</keyword>
<organism evidence="9 10">
    <name type="scientific">Candidatus Amphirhobacter heronislandensis</name>
    <dbReference type="NCBI Taxonomy" id="1732024"/>
    <lineage>
        <taxon>Bacteria</taxon>
        <taxon>Pseudomonadati</taxon>
        <taxon>Pseudomonadota</taxon>
        <taxon>Gammaproteobacteria</taxon>
        <taxon>Candidatus Tethybacterales</taxon>
        <taxon>Candidatus Tethybacteraceae</taxon>
        <taxon>Candidatus Amphirhobacter</taxon>
    </lineage>
</organism>
<dbReference type="EC" id="2.7.1.100" evidence="3"/>
<evidence type="ECO:0000256" key="3">
    <source>
        <dbReference type="ARBA" id="ARBA00012128"/>
    </source>
</evidence>
<dbReference type="Pfam" id="PF01636">
    <property type="entry name" value="APH"/>
    <property type="match status" value="1"/>
</dbReference>
<feature type="domain" description="Aminoglycoside phosphotransferase" evidence="8">
    <location>
        <begin position="43"/>
        <end position="282"/>
    </location>
</feature>
<evidence type="ECO:0000259" key="8">
    <source>
        <dbReference type="Pfam" id="PF01636"/>
    </source>
</evidence>
<keyword evidence="7" id="KW-0067">ATP-binding</keyword>
<comment type="subunit">
    <text evidence="2">Homodimer.</text>
</comment>
<dbReference type="GO" id="GO:0009086">
    <property type="term" value="P:methionine biosynthetic process"/>
    <property type="evidence" value="ECO:0007669"/>
    <property type="project" value="InterPro"/>
</dbReference>
<evidence type="ECO:0000256" key="2">
    <source>
        <dbReference type="ARBA" id="ARBA00011738"/>
    </source>
</evidence>
<dbReference type="PANTHER" id="PTHR34273:SF2">
    <property type="entry name" value="METHYLTHIORIBOSE KINASE"/>
    <property type="match status" value="1"/>
</dbReference>
<evidence type="ECO:0000256" key="6">
    <source>
        <dbReference type="ARBA" id="ARBA00022777"/>
    </source>
</evidence>
<gene>
    <name evidence="9" type="primary">mtnK</name>
    <name evidence="9" type="ORF">ISN26_04495</name>
</gene>
<evidence type="ECO:0000313" key="10">
    <source>
        <dbReference type="Proteomes" id="UP000604381"/>
    </source>
</evidence>
<keyword evidence="10" id="KW-1185">Reference proteome</keyword>
<evidence type="ECO:0000256" key="4">
    <source>
        <dbReference type="ARBA" id="ARBA00022679"/>
    </source>
</evidence>
<dbReference type="InterPro" id="IPR002575">
    <property type="entry name" value="Aminoglycoside_PTrfase"/>
</dbReference>
<comment type="caution">
    <text evidence="9">The sequence shown here is derived from an EMBL/GenBank/DDBJ whole genome shotgun (WGS) entry which is preliminary data.</text>
</comment>
<evidence type="ECO:0000256" key="5">
    <source>
        <dbReference type="ARBA" id="ARBA00022741"/>
    </source>
</evidence>
<keyword evidence="5" id="KW-0547">Nucleotide-binding</keyword>
<protein>
    <recommendedName>
        <fullName evidence="3">S-methyl-5-thioribose kinase</fullName>
        <ecNumber evidence="3">2.7.1.100</ecNumber>
    </recommendedName>
</protein>
<dbReference type="SUPFAM" id="SSF56112">
    <property type="entry name" value="Protein kinase-like (PK-like)"/>
    <property type="match status" value="1"/>
</dbReference>
<dbReference type="PIRSF" id="PIRSF031134">
    <property type="entry name" value="MTRK"/>
    <property type="match status" value="1"/>
</dbReference>
<dbReference type="Proteomes" id="UP000604381">
    <property type="component" value="Unassembled WGS sequence"/>
</dbReference>
<dbReference type="EMBL" id="JADHEI010000033">
    <property type="protein sequence ID" value="MBF2735329.1"/>
    <property type="molecule type" value="Genomic_DNA"/>
</dbReference>
<proteinExistence type="inferred from homology"/>
<comment type="similarity">
    <text evidence="1">Belongs to the methylthioribose kinase family.</text>
</comment>
<sequence length="436" mass="48711">MTVDQFAIPEGYAPFDADSLRAWLAGRDACAGRLGGKPEQWDIAEIGDGNLNYVFIAKGPEGSLCVKQALPYLRMVGESWPLTLRRAHFERMALQVQAKIAPALVPAVLDGDETLCCTVQEDLSDHIIIRKGMVHDARVYPRFAADIAEYMARCLFMTSDLHLPLPRKWELAGDFFGNHNLASITHTIMFNDPYVESANNHWNEPYINGYARRLREDVELRRASNRLKTMFLTEAQALIHCDLHTGSIMVTEDSTKVIDPEFAFCGPMAFDTGKLLGNLLINYFSHSGWEDEPGGRDSYRRWVLDTSKAVWEKFEAGFLALWRDPAVAVGDGYPAVLYADAAGKAELERAQHEYMAKLYRDTLAYAGLFMIRRLVGIAHNIDTKLIEDPRRRARCEGRGLQLGIELLGGPEGFASLDAVAARAEQIEGAEPALTEE</sequence>
<dbReference type="NCBIfam" id="TIGR01767">
    <property type="entry name" value="MTRK"/>
    <property type="match status" value="1"/>
</dbReference>
<dbReference type="Gene3D" id="3.30.200.20">
    <property type="entry name" value="Phosphorylase Kinase, domain 1"/>
    <property type="match status" value="1"/>
</dbReference>
<dbReference type="AlphaFoldDB" id="A0A930UEX7"/>
<dbReference type="InterPro" id="IPR009212">
    <property type="entry name" value="Methylthioribose_kinase"/>
</dbReference>
<dbReference type="GO" id="GO:0046522">
    <property type="term" value="F:S-methyl-5-thioribose kinase activity"/>
    <property type="evidence" value="ECO:0007669"/>
    <property type="project" value="UniProtKB-EC"/>
</dbReference>